<reference evidence="23" key="1">
    <citation type="submission" date="2016-11" db="EMBL/GenBank/DDBJ databases">
        <authorList>
            <person name="Guldener U."/>
        </authorList>
    </citation>
    <scope>NUCLEOTIDE SEQUENCE [LARGE SCALE GENOMIC DNA]</scope>
</reference>
<dbReference type="FunFam" id="3.40.50.12780:FF:000019">
    <property type="entry name" value="Long-chain fatty acid transporter"/>
    <property type="match status" value="1"/>
</dbReference>
<dbReference type="GO" id="GO:0044539">
    <property type="term" value="P:long-chain fatty acid import into cell"/>
    <property type="evidence" value="ECO:0007669"/>
    <property type="project" value="EnsemblFungi"/>
</dbReference>
<keyword evidence="15" id="KW-0576">Peroxisome</keyword>
<dbReference type="Proteomes" id="UP000183365">
    <property type="component" value="Unassembled WGS sequence"/>
</dbReference>
<evidence type="ECO:0000256" key="12">
    <source>
        <dbReference type="ARBA" id="ARBA00022989"/>
    </source>
</evidence>
<evidence type="ECO:0000256" key="17">
    <source>
        <dbReference type="ARBA" id="ARBA00060276"/>
    </source>
</evidence>
<dbReference type="VEuPathDB" id="FungiDB:HGUI_03492"/>
<dbReference type="AlphaFoldDB" id="A0A1L0B643"/>
<evidence type="ECO:0000256" key="11">
    <source>
        <dbReference type="ARBA" id="ARBA00022840"/>
    </source>
</evidence>
<dbReference type="GO" id="GO:0005811">
    <property type="term" value="C:lipid droplet"/>
    <property type="evidence" value="ECO:0007669"/>
    <property type="project" value="UniProtKB-SubCell"/>
</dbReference>
<evidence type="ECO:0000256" key="8">
    <source>
        <dbReference type="ARBA" id="ARBA00022677"/>
    </source>
</evidence>
<dbReference type="GO" id="GO:0031957">
    <property type="term" value="F:very long-chain fatty acid-CoA ligase activity"/>
    <property type="evidence" value="ECO:0007669"/>
    <property type="project" value="EnsemblFungi"/>
</dbReference>
<dbReference type="Pfam" id="PF00501">
    <property type="entry name" value="AMP-binding"/>
    <property type="match status" value="1"/>
</dbReference>
<comment type="similarity">
    <text evidence="4">Belongs to the ATP-dependent AMP-binding enzyme family.</text>
</comment>
<dbReference type="PANTHER" id="PTHR43107:SF15">
    <property type="entry name" value="FATTY ACID TRANSPORT PROTEIN 3, ISOFORM A"/>
    <property type="match status" value="1"/>
</dbReference>
<evidence type="ECO:0000256" key="14">
    <source>
        <dbReference type="ARBA" id="ARBA00023136"/>
    </source>
</evidence>
<dbReference type="InterPro" id="IPR000873">
    <property type="entry name" value="AMP-dep_synth/lig_dom"/>
</dbReference>
<keyword evidence="5" id="KW-0813">Transport</keyword>
<evidence type="ECO:0000256" key="18">
    <source>
        <dbReference type="ARBA" id="ARBA00068795"/>
    </source>
</evidence>
<accession>A0A1L0B643</accession>
<keyword evidence="11" id="KW-0067">ATP-binding</keyword>
<dbReference type="GO" id="GO:0005778">
    <property type="term" value="C:peroxisomal membrane"/>
    <property type="evidence" value="ECO:0007669"/>
    <property type="project" value="UniProtKB-SubCell"/>
</dbReference>
<evidence type="ECO:0000256" key="5">
    <source>
        <dbReference type="ARBA" id="ARBA00022448"/>
    </source>
</evidence>
<dbReference type="InterPro" id="IPR020845">
    <property type="entry name" value="AMP-binding_CS"/>
</dbReference>
<evidence type="ECO:0000313" key="22">
    <source>
        <dbReference type="EMBL" id="SGZ41292.1"/>
    </source>
</evidence>
<evidence type="ECO:0000313" key="23">
    <source>
        <dbReference type="Proteomes" id="UP000183365"/>
    </source>
</evidence>
<evidence type="ECO:0000256" key="2">
    <source>
        <dbReference type="ARBA" id="ARBA00004585"/>
    </source>
</evidence>
<gene>
    <name evidence="22" type="ORF">HGUI_03492</name>
</gene>
<keyword evidence="7" id="KW-0436">Ligase</keyword>
<evidence type="ECO:0000256" key="7">
    <source>
        <dbReference type="ARBA" id="ARBA00022598"/>
    </source>
</evidence>
<feature type="domain" description="AMP-dependent synthetase/ligase" evidence="21">
    <location>
        <begin position="88"/>
        <end position="419"/>
    </location>
</feature>
<keyword evidence="23" id="KW-1185">Reference proteome</keyword>
<comment type="catalytic activity">
    <reaction evidence="16">
        <text>a very long-chain fatty acid + ATP + CoA = a very long-chain fatty acyl-CoA + AMP + diphosphate</text>
        <dbReference type="Rhea" id="RHEA:54536"/>
        <dbReference type="ChEBI" id="CHEBI:30616"/>
        <dbReference type="ChEBI" id="CHEBI:33019"/>
        <dbReference type="ChEBI" id="CHEBI:57287"/>
        <dbReference type="ChEBI" id="CHEBI:58950"/>
        <dbReference type="ChEBI" id="CHEBI:138261"/>
        <dbReference type="ChEBI" id="CHEBI:456215"/>
    </reaction>
</comment>
<name>A0A1L0B643_9ASCO</name>
<keyword evidence="14 20" id="KW-0472">Membrane</keyword>
<proteinExistence type="inferred from homology"/>
<dbReference type="GO" id="GO:0005524">
    <property type="term" value="F:ATP binding"/>
    <property type="evidence" value="ECO:0007669"/>
    <property type="project" value="UniProtKB-KW"/>
</dbReference>
<dbReference type="Gene3D" id="3.40.50.12780">
    <property type="entry name" value="N-terminal domain of ligase-like"/>
    <property type="match status" value="1"/>
</dbReference>
<evidence type="ECO:0000256" key="10">
    <source>
        <dbReference type="ARBA" id="ARBA00022741"/>
    </source>
</evidence>
<organism evidence="22 23">
    <name type="scientific">Hanseniaspora guilliermondii</name>
    <dbReference type="NCBI Taxonomy" id="56406"/>
    <lineage>
        <taxon>Eukaryota</taxon>
        <taxon>Fungi</taxon>
        <taxon>Dikarya</taxon>
        <taxon>Ascomycota</taxon>
        <taxon>Saccharomycotina</taxon>
        <taxon>Saccharomycetes</taxon>
        <taxon>Saccharomycodales</taxon>
        <taxon>Saccharomycodaceae</taxon>
        <taxon>Hanseniaspora</taxon>
    </lineage>
</organism>
<keyword evidence="8" id="KW-0551">Lipid droplet</keyword>
<sequence>MINTKRVIKIGILTLIYLVGLIVDPFLKFSSLDNTKSYKTSKSNAIIDHLISIRILEDIHIIPYFLKSILSYVYALNKTQQFTNWYVFENQVSNNPDKLFMKFPKNNTNEEFEEYTYKQAHEIILRLSGYLTTDTIDCKPGQIIGLYYQNNPMFIFLWYALWQIGCIPAFLNYNIQGESLKHCITIGNIEKVFVDPRINQNFSYEGTLKNVQVINVNEDELLVTVLKNPNATMFFQKHELRTPKSIKDFDPALLIFTSGTTGLPKSAVISWRKASIGCALFGRIYHMEESGCNVFTAMPLYHSTAALLGICAVISQGGAFTIVSKFSASQFWKQVYFSKATHIQYVGEICRYLLNTPQQNTTYEREHDVKIAYGNGLRDTIWVDFKNRFNIPVIGEFYASTEAPFATTSIQFGNELGVGACKSYGPFVTLFLSLQQCLIRTDPEDPSVPYRNSNGFCEKTKANEPGELLMKIFFPKNPKTSFQGYLGNEKATESKILRDVFKKGDAYYRSGDLIKEDTESRWYFVDRLGDTFRWKSENCSTQEVENCIMTDPLFKKEDSYVVECCVVGLKIQGYEGRCGYAILQRNQDIKTNITELEILNGLLPRLNLSLPKYSMPLFVKFVDEIEHTNNHKIKKVGYRNENLPKGHNGTDVIYFLKNYKQYVELTPLEYEKIMNGETKL</sequence>
<keyword evidence="9 20" id="KW-0812">Transmembrane</keyword>
<dbReference type="InterPro" id="IPR042099">
    <property type="entry name" value="ANL_N_sf"/>
</dbReference>
<evidence type="ECO:0000256" key="4">
    <source>
        <dbReference type="ARBA" id="ARBA00006432"/>
    </source>
</evidence>
<dbReference type="PANTHER" id="PTHR43107">
    <property type="entry name" value="LONG-CHAIN FATTY ACID TRANSPORT PROTEIN"/>
    <property type="match status" value="1"/>
</dbReference>
<dbReference type="OrthoDB" id="10253869at2759"/>
<dbReference type="GO" id="GO:0005324">
    <property type="term" value="F:long-chain fatty acid transmembrane transporter activity"/>
    <property type="evidence" value="ECO:0007669"/>
    <property type="project" value="EnsemblFungi"/>
</dbReference>
<evidence type="ECO:0000256" key="20">
    <source>
        <dbReference type="SAM" id="Phobius"/>
    </source>
</evidence>
<feature type="transmembrane region" description="Helical" evidence="20">
    <location>
        <begin position="7"/>
        <end position="27"/>
    </location>
</feature>
<comment type="function">
    <text evidence="17">Acyl-CoA synthetase required for both the import of long chain fatty acids (LCFAs) (C14-C18) and the activation very long chain fatty acids (VLCFAs) (C20-C26) by esterification of the fatty acids into metabolically active CoA-thioesters for subsequent degradation or incorporation into phospholipids. The transport and fatty acyl-CoA synthetase activities are genetically separable and are thus independent activities. Esterifies VLCFAs in the peroxisome matrix. The VLCFAs are actively transported into peroxisomes by a PXA1-PXA2 heterodimeric transporter in the peroxisomal membrane.</text>
</comment>
<protein>
    <recommendedName>
        <fullName evidence="18">Very long-chain fatty acid transport protein</fullName>
    </recommendedName>
    <alternativeName>
        <fullName evidence="19">Very-long-chain acyl-CoA synthetase</fullName>
    </alternativeName>
</protein>
<dbReference type="GO" id="GO:0000038">
    <property type="term" value="P:very long-chain fatty acid metabolic process"/>
    <property type="evidence" value="ECO:0007669"/>
    <property type="project" value="EnsemblFungi"/>
</dbReference>
<evidence type="ECO:0000256" key="1">
    <source>
        <dbReference type="ARBA" id="ARBA00004502"/>
    </source>
</evidence>
<keyword evidence="10" id="KW-0547">Nucleotide-binding</keyword>
<evidence type="ECO:0000256" key="6">
    <source>
        <dbReference type="ARBA" id="ARBA00022475"/>
    </source>
</evidence>
<keyword evidence="12 20" id="KW-1133">Transmembrane helix</keyword>
<evidence type="ECO:0000256" key="13">
    <source>
        <dbReference type="ARBA" id="ARBA00023055"/>
    </source>
</evidence>
<evidence type="ECO:0000256" key="9">
    <source>
        <dbReference type="ARBA" id="ARBA00022692"/>
    </source>
</evidence>
<dbReference type="GO" id="GO:0009898">
    <property type="term" value="C:cytoplasmic side of plasma membrane"/>
    <property type="evidence" value="ECO:0007669"/>
    <property type="project" value="EnsemblFungi"/>
</dbReference>
<evidence type="ECO:0000256" key="15">
    <source>
        <dbReference type="ARBA" id="ARBA00023140"/>
    </source>
</evidence>
<dbReference type="PROSITE" id="PS00455">
    <property type="entry name" value="AMP_BINDING"/>
    <property type="match status" value="1"/>
</dbReference>
<dbReference type="SUPFAM" id="SSF56801">
    <property type="entry name" value="Acetyl-CoA synthetase-like"/>
    <property type="match status" value="1"/>
</dbReference>
<evidence type="ECO:0000256" key="3">
    <source>
        <dbReference type="ARBA" id="ARBA00004651"/>
    </source>
</evidence>
<keyword evidence="6" id="KW-1003">Cell membrane</keyword>
<dbReference type="Gene3D" id="3.30.300.30">
    <property type="match status" value="1"/>
</dbReference>
<dbReference type="InterPro" id="IPR045851">
    <property type="entry name" value="AMP-bd_C_sf"/>
</dbReference>
<dbReference type="EMBL" id="FQNF01000091">
    <property type="protein sequence ID" value="SGZ41292.1"/>
    <property type="molecule type" value="Genomic_DNA"/>
</dbReference>
<keyword evidence="13" id="KW-0445">Lipid transport</keyword>
<evidence type="ECO:0000259" key="21">
    <source>
        <dbReference type="Pfam" id="PF00501"/>
    </source>
</evidence>
<comment type="subcellular location">
    <subcellularLocation>
        <location evidence="3">Cell membrane</location>
        <topology evidence="3">Multi-pass membrane protein</topology>
    </subcellularLocation>
    <subcellularLocation>
        <location evidence="1">Lipid droplet</location>
    </subcellularLocation>
    <subcellularLocation>
        <location evidence="2">Peroxisome membrane</location>
        <topology evidence="2">Multi-pass membrane protein</topology>
    </subcellularLocation>
</comment>
<dbReference type="GO" id="GO:0006515">
    <property type="term" value="P:protein quality control for misfolded or incompletely synthesized proteins"/>
    <property type="evidence" value="ECO:0007669"/>
    <property type="project" value="EnsemblFungi"/>
</dbReference>
<evidence type="ECO:0000256" key="19">
    <source>
        <dbReference type="ARBA" id="ARBA00078285"/>
    </source>
</evidence>
<dbReference type="GO" id="GO:0004467">
    <property type="term" value="F:long-chain fatty acid-CoA ligase activity"/>
    <property type="evidence" value="ECO:0007669"/>
    <property type="project" value="TreeGrafter"/>
</dbReference>
<evidence type="ECO:0000256" key="16">
    <source>
        <dbReference type="ARBA" id="ARBA00051585"/>
    </source>
</evidence>
<dbReference type="GO" id="GO:0005783">
    <property type="term" value="C:endoplasmic reticulum"/>
    <property type="evidence" value="ECO:0007669"/>
    <property type="project" value="EnsemblFungi"/>
</dbReference>